<accession>A0A9W6B6K0</accession>
<sequence>MVTEKEAIDRAVSYLEEIGSNYIKDSITIHFNSIEDHDNTVPIGKYEGENFDVYAVGYDIPWAPDVIVYFLYVRADTGELLYIITPTNYIEIE</sequence>
<proteinExistence type="predicted"/>
<evidence type="ECO:0000313" key="1">
    <source>
        <dbReference type="EMBL" id="GLB53456.1"/>
    </source>
</evidence>
<reference evidence="1" key="1">
    <citation type="submission" date="2022-07" db="EMBL/GenBank/DDBJ databases">
        <title>Taxonomy of Novel Oxalotrophic and Methylotrophic Bacteria.</title>
        <authorList>
            <person name="Sahin N."/>
            <person name="Tani A."/>
        </authorList>
    </citation>
    <scope>NUCLEOTIDE SEQUENCE</scope>
    <source>
        <strain evidence="1">AM327</strain>
    </source>
</reference>
<name>A0A9W6B6K0_9FLAO</name>
<dbReference type="AlphaFoldDB" id="A0A9W6B6K0"/>
<organism evidence="1 2">
    <name type="scientific">Neptunitalea chrysea</name>
    <dbReference type="NCBI Taxonomy" id="1647581"/>
    <lineage>
        <taxon>Bacteria</taxon>
        <taxon>Pseudomonadati</taxon>
        <taxon>Bacteroidota</taxon>
        <taxon>Flavobacteriia</taxon>
        <taxon>Flavobacteriales</taxon>
        <taxon>Flavobacteriaceae</taxon>
        <taxon>Neptunitalea</taxon>
    </lineage>
</organism>
<protein>
    <submittedName>
        <fullName evidence="1">Uncharacterized protein</fullName>
    </submittedName>
</protein>
<comment type="caution">
    <text evidence="1">The sequence shown here is derived from an EMBL/GenBank/DDBJ whole genome shotgun (WGS) entry which is preliminary data.</text>
</comment>
<dbReference type="EMBL" id="BRVP01000018">
    <property type="protein sequence ID" value="GLB53456.1"/>
    <property type="molecule type" value="Genomic_DNA"/>
</dbReference>
<gene>
    <name evidence="1" type="ORF">NBRC110019_24970</name>
</gene>
<dbReference type="RefSeq" id="WP_281755423.1">
    <property type="nucleotide sequence ID" value="NZ_BRVP01000018.1"/>
</dbReference>
<dbReference type="Proteomes" id="UP001143545">
    <property type="component" value="Unassembled WGS sequence"/>
</dbReference>
<evidence type="ECO:0000313" key="2">
    <source>
        <dbReference type="Proteomes" id="UP001143545"/>
    </source>
</evidence>
<keyword evidence="2" id="KW-1185">Reference proteome</keyword>